<dbReference type="InterPro" id="IPR051121">
    <property type="entry name" value="FAH"/>
</dbReference>
<dbReference type="PANTHER" id="PTHR42796">
    <property type="entry name" value="FUMARYLACETOACETATE HYDROLASE DOMAIN-CONTAINING PROTEIN 2A-RELATED"/>
    <property type="match status" value="1"/>
</dbReference>
<keyword evidence="5" id="KW-1185">Reference proteome</keyword>
<comment type="similarity">
    <text evidence="1">Belongs to the FAH family.</text>
</comment>
<gene>
    <name evidence="4" type="ORF">E8M01_03930</name>
</gene>
<dbReference type="EMBL" id="CP039690">
    <property type="protein sequence ID" value="QCI63461.1"/>
    <property type="molecule type" value="Genomic_DNA"/>
</dbReference>
<evidence type="ECO:0000313" key="4">
    <source>
        <dbReference type="EMBL" id="QCI63461.1"/>
    </source>
</evidence>
<name>A0A4D7AUT9_9HYPH</name>
<accession>A0A4D7AUT9</accession>
<dbReference type="OrthoDB" id="9779415at2"/>
<keyword evidence="4" id="KW-0378">Hydrolase</keyword>
<evidence type="ECO:0000256" key="1">
    <source>
        <dbReference type="ARBA" id="ARBA00010211"/>
    </source>
</evidence>
<protein>
    <submittedName>
        <fullName evidence="4">Fumarylacetoacetate hydrolase</fullName>
    </submittedName>
</protein>
<organism evidence="4 5">
    <name type="scientific">Phreatobacter stygius</name>
    <dbReference type="NCBI Taxonomy" id="1940610"/>
    <lineage>
        <taxon>Bacteria</taxon>
        <taxon>Pseudomonadati</taxon>
        <taxon>Pseudomonadota</taxon>
        <taxon>Alphaproteobacteria</taxon>
        <taxon>Hyphomicrobiales</taxon>
        <taxon>Phreatobacteraceae</taxon>
        <taxon>Phreatobacter</taxon>
    </lineage>
</organism>
<evidence type="ECO:0000256" key="2">
    <source>
        <dbReference type="ARBA" id="ARBA00022723"/>
    </source>
</evidence>
<dbReference type="KEGG" id="pstg:E8M01_03930"/>
<dbReference type="InterPro" id="IPR036663">
    <property type="entry name" value="Fumarylacetoacetase_C_sf"/>
</dbReference>
<sequence length="391" mass="40858">MARPALDPASTLPKDGTAGTLVGRVHRPGLGASVVAIRDGGLFDVTAHFPTTADLFDQPDPAAALKAVAGERFGELAEILANTASEAQGAGKPVLLSPIDVQAVKAAGVTFALSMVERVIEEQAKGVPERASAIRTEIGEIIGGELKGLKPGSPAAEALKAHLIQRGLWSQYLEVGIGPDAEIFTKAPVLSSVGTGADVGLHPISTWNNPEPEVVLVISSAGRIVGATLGNDVNLRDVEGRSALLLGKAKDNNASASLGPFVRLFDATFGVDQVRAMKVSLTVSGEDGFVMQGASDMAAISRDVEDLARQAIGPHHQYPDGLVLYCGTLFAPIQDREAPGKGFTHKLDDVVTIASAELGSLTNRVRLSTECPPWTYGLRNLMADLAARRGR</sequence>
<dbReference type="AlphaFoldDB" id="A0A4D7AUT9"/>
<dbReference type="Proteomes" id="UP000298781">
    <property type="component" value="Chromosome"/>
</dbReference>
<keyword evidence="2" id="KW-0479">Metal-binding</keyword>
<dbReference type="PANTHER" id="PTHR42796:SF7">
    <property type="entry name" value="2-DEHYDRO-3-DEOXY-D-ARABINONATE DEHYDRATASE"/>
    <property type="match status" value="1"/>
</dbReference>
<evidence type="ECO:0000313" key="5">
    <source>
        <dbReference type="Proteomes" id="UP000298781"/>
    </source>
</evidence>
<evidence type="ECO:0000256" key="3">
    <source>
        <dbReference type="SAM" id="MobiDB-lite"/>
    </source>
</evidence>
<dbReference type="Gene3D" id="3.90.850.10">
    <property type="entry name" value="Fumarylacetoacetase-like, C-terminal domain"/>
    <property type="match status" value="1"/>
</dbReference>
<feature type="region of interest" description="Disordered" evidence="3">
    <location>
        <begin position="1"/>
        <end position="20"/>
    </location>
</feature>
<dbReference type="SUPFAM" id="SSF56529">
    <property type="entry name" value="FAH"/>
    <property type="match status" value="1"/>
</dbReference>
<proteinExistence type="inferred from homology"/>
<dbReference type="RefSeq" id="WP_136958919.1">
    <property type="nucleotide sequence ID" value="NZ_CP039690.1"/>
</dbReference>
<dbReference type="GO" id="GO:0046872">
    <property type="term" value="F:metal ion binding"/>
    <property type="evidence" value="ECO:0007669"/>
    <property type="project" value="UniProtKB-KW"/>
</dbReference>
<reference evidence="4 5" key="1">
    <citation type="submission" date="2019-04" db="EMBL/GenBank/DDBJ databases">
        <title>Phreatobacter aquaticus sp. nov.</title>
        <authorList>
            <person name="Choi A."/>
        </authorList>
    </citation>
    <scope>NUCLEOTIDE SEQUENCE [LARGE SCALE GENOMIC DNA]</scope>
    <source>
        <strain evidence="4 5">KCTC 52518</strain>
    </source>
</reference>
<dbReference type="GO" id="GO:0016787">
    <property type="term" value="F:hydrolase activity"/>
    <property type="evidence" value="ECO:0007669"/>
    <property type="project" value="UniProtKB-KW"/>
</dbReference>